<evidence type="ECO:0000256" key="6">
    <source>
        <dbReference type="ARBA" id="ARBA00023293"/>
    </source>
</evidence>
<dbReference type="SUPFAM" id="SSF55874">
    <property type="entry name" value="ATPase domain of HSP90 chaperone/DNA topoisomerase II/histidine kinase"/>
    <property type="match status" value="1"/>
</dbReference>
<dbReference type="InterPro" id="IPR036097">
    <property type="entry name" value="HisK_dim/P_sf"/>
</dbReference>
<keyword evidence="2" id="KW-0597">Phosphoprotein</keyword>
<dbReference type="InterPro" id="IPR003594">
    <property type="entry name" value="HATPase_dom"/>
</dbReference>
<dbReference type="CDD" id="cd00082">
    <property type="entry name" value="HisKA"/>
    <property type="match status" value="1"/>
</dbReference>
<dbReference type="Gene3D" id="3.30.450.260">
    <property type="entry name" value="Haem NO binding associated domain"/>
    <property type="match status" value="1"/>
</dbReference>
<evidence type="ECO:0000313" key="9">
    <source>
        <dbReference type="Proteomes" id="UP000271624"/>
    </source>
</evidence>
<comment type="caution">
    <text evidence="8">The sequence shown here is derived from an EMBL/GenBank/DDBJ whole genome shotgun (WGS) entry which is preliminary data.</text>
</comment>
<dbReference type="PANTHER" id="PTHR43065:SF50">
    <property type="entry name" value="HISTIDINE KINASE"/>
    <property type="match status" value="1"/>
</dbReference>
<evidence type="ECO:0000313" key="8">
    <source>
        <dbReference type="EMBL" id="RUT06987.1"/>
    </source>
</evidence>
<dbReference type="Gene3D" id="3.30.565.10">
    <property type="entry name" value="Histidine kinase-like ATPase, C-terminal domain"/>
    <property type="match status" value="1"/>
</dbReference>
<dbReference type="Pfam" id="PF02518">
    <property type="entry name" value="HATPase_c"/>
    <property type="match status" value="1"/>
</dbReference>
<dbReference type="PROSITE" id="PS50109">
    <property type="entry name" value="HIS_KIN"/>
    <property type="match status" value="1"/>
</dbReference>
<keyword evidence="4" id="KW-0808">Transferase</keyword>
<dbReference type="PRINTS" id="PR00344">
    <property type="entry name" value="BCTRLSENSOR"/>
</dbReference>
<evidence type="ECO:0000256" key="5">
    <source>
        <dbReference type="ARBA" id="ARBA00023012"/>
    </source>
</evidence>
<accession>A0A433VLR5</accession>
<keyword evidence="9" id="KW-1185">Reference proteome</keyword>
<keyword evidence="3" id="KW-0547">Nucleotide-binding</keyword>
<dbReference type="InterPro" id="IPR011645">
    <property type="entry name" value="HNOB_dom_associated"/>
</dbReference>
<dbReference type="InterPro" id="IPR004358">
    <property type="entry name" value="Sig_transdc_His_kin-like_C"/>
</dbReference>
<dbReference type="GO" id="GO:0000166">
    <property type="term" value="F:nucleotide binding"/>
    <property type="evidence" value="ECO:0007669"/>
    <property type="project" value="UniProtKB-KW"/>
</dbReference>
<organism evidence="8 9">
    <name type="scientific">Dulcicalothrix desertica PCC 7102</name>
    <dbReference type="NCBI Taxonomy" id="232991"/>
    <lineage>
        <taxon>Bacteria</taxon>
        <taxon>Bacillati</taxon>
        <taxon>Cyanobacteriota</taxon>
        <taxon>Cyanophyceae</taxon>
        <taxon>Nostocales</taxon>
        <taxon>Calotrichaceae</taxon>
        <taxon>Dulcicalothrix</taxon>
    </lineage>
</organism>
<feature type="domain" description="Histidine kinase" evidence="7">
    <location>
        <begin position="177"/>
        <end position="425"/>
    </location>
</feature>
<dbReference type="GO" id="GO:0004383">
    <property type="term" value="F:guanylate cyclase activity"/>
    <property type="evidence" value="ECO:0007669"/>
    <property type="project" value="InterPro"/>
</dbReference>
<protein>
    <recommendedName>
        <fullName evidence="7">Histidine kinase domain-containing protein</fullName>
    </recommendedName>
</protein>
<evidence type="ECO:0000256" key="2">
    <source>
        <dbReference type="ARBA" id="ARBA00022553"/>
    </source>
</evidence>
<dbReference type="SMART" id="SM00387">
    <property type="entry name" value="HATPase_c"/>
    <property type="match status" value="1"/>
</dbReference>
<evidence type="ECO:0000256" key="3">
    <source>
        <dbReference type="ARBA" id="ARBA00022741"/>
    </source>
</evidence>
<evidence type="ECO:0000256" key="1">
    <source>
        <dbReference type="ARBA" id="ARBA00000085"/>
    </source>
</evidence>
<dbReference type="GO" id="GO:0000155">
    <property type="term" value="F:phosphorelay sensor kinase activity"/>
    <property type="evidence" value="ECO:0007669"/>
    <property type="project" value="InterPro"/>
</dbReference>
<gene>
    <name evidence="8" type="ORF">DSM106972_022480</name>
</gene>
<dbReference type="PANTHER" id="PTHR43065">
    <property type="entry name" value="SENSOR HISTIDINE KINASE"/>
    <property type="match status" value="1"/>
</dbReference>
<dbReference type="AlphaFoldDB" id="A0A433VLR5"/>
<reference evidence="8" key="2">
    <citation type="journal article" date="2019" name="Genome Biol. Evol.">
        <title>Day and night: Metabolic profiles and evolutionary relationships of six axenic non-marine cyanobacteria.</title>
        <authorList>
            <person name="Will S.E."/>
            <person name="Henke P."/>
            <person name="Boedeker C."/>
            <person name="Huang S."/>
            <person name="Brinkmann H."/>
            <person name="Rohde M."/>
            <person name="Jarek M."/>
            <person name="Friedl T."/>
            <person name="Seufert S."/>
            <person name="Schumacher M."/>
            <person name="Overmann J."/>
            <person name="Neumann-Schaal M."/>
            <person name="Petersen J."/>
        </authorList>
    </citation>
    <scope>NUCLEOTIDE SEQUENCE [LARGE SCALE GENOMIC DNA]</scope>
    <source>
        <strain evidence="8">PCC 7102</strain>
    </source>
</reference>
<reference evidence="8" key="1">
    <citation type="submission" date="2018-12" db="EMBL/GenBank/DDBJ databases">
        <authorList>
            <person name="Will S."/>
            <person name="Neumann-Schaal M."/>
            <person name="Henke P."/>
        </authorList>
    </citation>
    <scope>NUCLEOTIDE SEQUENCE</scope>
    <source>
        <strain evidence="8">PCC 7102</strain>
    </source>
</reference>
<keyword evidence="5" id="KW-0902">Two-component regulatory system</keyword>
<dbReference type="SUPFAM" id="SSF47384">
    <property type="entry name" value="Homodimeric domain of signal transducing histidine kinase"/>
    <property type="match status" value="1"/>
</dbReference>
<keyword evidence="4" id="KW-0418">Kinase</keyword>
<dbReference type="Proteomes" id="UP000271624">
    <property type="component" value="Unassembled WGS sequence"/>
</dbReference>
<name>A0A433VLR5_9CYAN</name>
<dbReference type="InterPro" id="IPR003661">
    <property type="entry name" value="HisK_dim/P_dom"/>
</dbReference>
<comment type="catalytic activity">
    <reaction evidence="1">
        <text>ATP + protein L-histidine = ADP + protein N-phospho-L-histidine.</text>
        <dbReference type="EC" id="2.7.13.3"/>
    </reaction>
</comment>
<dbReference type="Pfam" id="PF07701">
    <property type="entry name" value="HNOBA"/>
    <property type="match status" value="1"/>
</dbReference>
<evidence type="ECO:0000256" key="4">
    <source>
        <dbReference type="ARBA" id="ARBA00022777"/>
    </source>
</evidence>
<evidence type="ECO:0000259" key="7">
    <source>
        <dbReference type="PROSITE" id="PS50109"/>
    </source>
</evidence>
<proteinExistence type="predicted"/>
<keyword evidence="6" id="KW-0141">cGMP biosynthesis</keyword>
<dbReference type="Gene3D" id="1.10.287.130">
    <property type="match status" value="1"/>
</dbReference>
<dbReference type="EMBL" id="RSCL01000005">
    <property type="protein sequence ID" value="RUT06987.1"/>
    <property type="molecule type" value="Genomic_DNA"/>
</dbReference>
<dbReference type="InterPro" id="IPR036890">
    <property type="entry name" value="HATPase_C_sf"/>
</dbReference>
<dbReference type="InterPro" id="IPR042463">
    <property type="entry name" value="HNOB_dom_associated_sf"/>
</dbReference>
<sequence>MLRIHPENLIGCNLSQHFKIIRPAIKGAPDFATISKQSRSLFLLESLHNGIQLKGQMIPDQEQSVIFFLCSVWVTETNALAKFGLKLKDFAIHDPIIDFLFLLQGQNTALEDTKKLTIELTQKQEQLQQALTIQEVLAQTAEAQAQKLEQCLLELQRTQSQLIQTEKMSSLGQLVAGIAHEINNPVNFIQGNVNYIEEYTQSLLNLLSLYQKYFPSHPEIEEFTEELDLEYIIQDLFKILSSMKLGAIRIRDIVLSLRTFSRLDEAEMKTVDIHEGIDSTLLILSHKFEKKFNFSRIEIIKDYGNLPLVECYASELNQVFLNILTNAIDILQNNRTLDLAKIIIKTCLDCNLVCVSIKDNGIGIDEKLQDKVFDPFFTTKPVGQGTGLGLSICYQIVVDKHHGQLNCISKPGQGAEFIIKIPLCQSRQAREVDSVQKVLG</sequence>
<dbReference type="InterPro" id="IPR005467">
    <property type="entry name" value="His_kinase_dom"/>
</dbReference>